<evidence type="ECO:0008006" key="4">
    <source>
        <dbReference type="Google" id="ProtNLM"/>
    </source>
</evidence>
<dbReference type="Proteomes" id="UP000199759">
    <property type="component" value="Unassembled WGS sequence"/>
</dbReference>
<evidence type="ECO:0000313" key="2">
    <source>
        <dbReference type="EMBL" id="SDL68372.1"/>
    </source>
</evidence>
<dbReference type="STRING" id="144026.SAMN04488568_101301"/>
<evidence type="ECO:0000313" key="3">
    <source>
        <dbReference type="Proteomes" id="UP000199759"/>
    </source>
</evidence>
<dbReference type="AlphaFoldDB" id="A0A1G9M265"/>
<name>A0A1G9M265_9PROT</name>
<protein>
    <recommendedName>
        <fullName evidence="4">DUF4345 domain-containing protein</fullName>
    </recommendedName>
</protein>
<sequence length="126" mass="12869">MQMILRAATALSALVLCAIGAAFLITPDLIMAPLGLHADGAIGLNFLRGDAGASLLLIGALAGRAALAGDGSKLDIPVAWAMLLLVGRIIGMVVDPDGLAALPLFAVDSGLLLVLMLGRWKMKRAV</sequence>
<feature type="transmembrane region" description="Helical" evidence="1">
    <location>
        <begin position="100"/>
        <end position="118"/>
    </location>
</feature>
<evidence type="ECO:0000256" key="1">
    <source>
        <dbReference type="SAM" id="Phobius"/>
    </source>
</evidence>
<dbReference type="RefSeq" id="WP_143023997.1">
    <property type="nucleotide sequence ID" value="NZ_FNHG01000001.1"/>
</dbReference>
<feature type="transmembrane region" description="Helical" evidence="1">
    <location>
        <begin position="74"/>
        <end position="94"/>
    </location>
</feature>
<feature type="transmembrane region" description="Helical" evidence="1">
    <location>
        <begin position="46"/>
        <end position="67"/>
    </location>
</feature>
<proteinExistence type="predicted"/>
<keyword evidence="3" id="KW-1185">Reference proteome</keyword>
<accession>A0A1G9M265</accession>
<keyword evidence="1" id="KW-0812">Transmembrane</keyword>
<gene>
    <name evidence="2" type="ORF">SAMN04488568_101301</name>
</gene>
<keyword evidence="1" id="KW-1133">Transmembrane helix</keyword>
<organism evidence="2 3">
    <name type="scientific">Maricaulis salignorans</name>
    <dbReference type="NCBI Taxonomy" id="144026"/>
    <lineage>
        <taxon>Bacteria</taxon>
        <taxon>Pseudomonadati</taxon>
        <taxon>Pseudomonadota</taxon>
        <taxon>Alphaproteobacteria</taxon>
        <taxon>Maricaulales</taxon>
        <taxon>Maricaulaceae</taxon>
        <taxon>Maricaulis</taxon>
    </lineage>
</organism>
<keyword evidence="1" id="KW-0472">Membrane</keyword>
<reference evidence="2 3" key="1">
    <citation type="submission" date="2016-10" db="EMBL/GenBank/DDBJ databases">
        <authorList>
            <person name="de Groot N.N."/>
        </authorList>
    </citation>
    <scope>NUCLEOTIDE SEQUENCE [LARGE SCALE GENOMIC DNA]</scope>
    <source>
        <strain evidence="2 3">DSM 16077</strain>
    </source>
</reference>
<dbReference type="EMBL" id="FNHG01000001">
    <property type="protein sequence ID" value="SDL68372.1"/>
    <property type="molecule type" value="Genomic_DNA"/>
</dbReference>